<evidence type="ECO:0000256" key="2">
    <source>
        <dbReference type="ARBA" id="ARBA00007430"/>
    </source>
</evidence>
<keyword evidence="3" id="KW-1003">Cell membrane</keyword>
<keyword evidence="4 7" id="KW-0812">Transmembrane</keyword>
<dbReference type="PANTHER" id="PTHR30250:SF10">
    <property type="entry name" value="LIPOPOLYSACCHARIDE BIOSYNTHESIS PROTEIN WZXC"/>
    <property type="match status" value="1"/>
</dbReference>
<feature type="transmembrane region" description="Helical" evidence="7">
    <location>
        <begin position="131"/>
        <end position="151"/>
    </location>
</feature>
<protein>
    <submittedName>
        <fullName evidence="8">Polysaccharide biosynthesis protein</fullName>
    </submittedName>
</protein>
<evidence type="ECO:0000256" key="5">
    <source>
        <dbReference type="ARBA" id="ARBA00022989"/>
    </source>
</evidence>
<feature type="transmembrane region" description="Helical" evidence="7">
    <location>
        <begin position="433"/>
        <end position="451"/>
    </location>
</feature>
<evidence type="ECO:0000256" key="7">
    <source>
        <dbReference type="SAM" id="Phobius"/>
    </source>
</evidence>
<comment type="similarity">
    <text evidence="2">Belongs to the polysaccharide synthase family.</text>
</comment>
<dbReference type="EMBL" id="SAUW01000018">
    <property type="protein sequence ID" value="RWR08147.1"/>
    <property type="molecule type" value="Genomic_DNA"/>
</dbReference>
<reference evidence="8 9" key="1">
    <citation type="submission" date="2019-01" db="EMBL/GenBank/DDBJ databases">
        <title>Sinorhodobacter populi sp. nov. isolated from the symptomatic bark tissue of Populus euramericana canker.</title>
        <authorList>
            <person name="Xu G."/>
        </authorList>
    </citation>
    <scope>NUCLEOTIDE SEQUENCE [LARGE SCALE GENOMIC DNA]</scope>
    <source>
        <strain evidence="8 9">2D-5</strain>
    </source>
</reference>
<dbReference type="Pfam" id="PF13440">
    <property type="entry name" value="Polysacc_synt_3"/>
    <property type="match status" value="1"/>
</dbReference>
<evidence type="ECO:0000256" key="3">
    <source>
        <dbReference type="ARBA" id="ARBA00022475"/>
    </source>
</evidence>
<accession>A0A443IQ65</accession>
<dbReference type="PANTHER" id="PTHR30250">
    <property type="entry name" value="PST FAMILY PREDICTED COLANIC ACID TRANSPORTER"/>
    <property type="match status" value="1"/>
</dbReference>
<dbReference type="AlphaFoldDB" id="A0A443IQ65"/>
<feature type="transmembrane region" description="Helical" evidence="7">
    <location>
        <begin position="227"/>
        <end position="246"/>
    </location>
</feature>
<reference evidence="8 9" key="2">
    <citation type="submission" date="2019-01" db="EMBL/GenBank/DDBJ databases">
        <authorList>
            <person name="Li Y."/>
        </authorList>
    </citation>
    <scope>NUCLEOTIDE SEQUENCE [LARGE SCALE GENOMIC DNA]</scope>
    <source>
        <strain evidence="8 9">2D-5</strain>
    </source>
</reference>
<feature type="transmembrane region" description="Helical" evidence="7">
    <location>
        <begin position="341"/>
        <end position="360"/>
    </location>
</feature>
<keyword evidence="6 7" id="KW-0472">Membrane</keyword>
<feature type="transmembrane region" description="Helical" evidence="7">
    <location>
        <begin position="54"/>
        <end position="75"/>
    </location>
</feature>
<evidence type="ECO:0000256" key="6">
    <source>
        <dbReference type="ARBA" id="ARBA00023136"/>
    </source>
</evidence>
<feature type="transmembrane region" description="Helical" evidence="7">
    <location>
        <begin position="188"/>
        <end position="206"/>
    </location>
</feature>
<keyword evidence="5 7" id="KW-1133">Transmembrane helix</keyword>
<dbReference type="InterPro" id="IPR050833">
    <property type="entry name" value="Poly_Biosynth_Transport"/>
</dbReference>
<feature type="transmembrane region" description="Helical" evidence="7">
    <location>
        <begin position="266"/>
        <end position="290"/>
    </location>
</feature>
<comment type="caution">
    <text evidence="8">The sequence shown here is derived from an EMBL/GenBank/DDBJ whole genome shotgun (WGS) entry which is preliminary data.</text>
</comment>
<evidence type="ECO:0000256" key="1">
    <source>
        <dbReference type="ARBA" id="ARBA00004651"/>
    </source>
</evidence>
<name>A0A443IQ65_9RHOB</name>
<proteinExistence type="inferred from homology"/>
<comment type="subcellular location">
    <subcellularLocation>
        <location evidence="1">Cell membrane</location>
        <topology evidence="1">Multi-pass membrane protein</topology>
    </subcellularLocation>
</comment>
<keyword evidence="9" id="KW-1185">Reference proteome</keyword>
<feature type="transmembrane region" description="Helical" evidence="7">
    <location>
        <begin position="381"/>
        <end position="405"/>
    </location>
</feature>
<evidence type="ECO:0000313" key="9">
    <source>
        <dbReference type="Proteomes" id="UP000285710"/>
    </source>
</evidence>
<evidence type="ECO:0000313" key="8">
    <source>
        <dbReference type="EMBL" id="RWR08147.1"/>
    </source>
</evidence>
<feature type="transmembrane region" description="Helical" evidence="7">
    <location>
        <begin position="163"/>
        <end position="182"/>
    </location>
</feature>
<evidence type="ECO:0000256" key="4">
    <source>
        <dbReference type="ARBA" id="ARBA00022692"/>
    </source>
</evidence>
<feature type="transmembrane region" description="Helical" evidence="7">
    <location>
        <begin position="311"/>
        <end position="335"/>
    </location>
</feature>
<gene>
    <name evidence="8" type="ORF">D2T33_16105</name>
</gene>
<dbReference type="GO" id="GO:0005886">
    <property type="term" value="C:plasma membrane"/>
    <property type="evidence" value="ECO:0007669"/>
    <property type="project" value="UniProtKB-SubCell"/>
</dbReference>
<feature type="transmembrane region" description="Helical" evidence="7">
    <location>
        <begin position="95"/>
        <end position="119"/>
    </location>
</feature>
<organism evidence="8 9">
    <name type="scientific">Paenirhodobacter populi</name>
    <dbReference type="NCBI Taxonomy" id="2306993"/>
    <lineage>
        <taxon>Bacteria</taxon>
        <taxon>Pseudomonadati</taxon>
        <taxon>Pseudomonadota</taxon>
        <taxon>Alphaproteobacteria</taxon>
        <taxon>Rhodobacterales</taxon>
        <taxon>Rhodobacter group</taxon>
        <taxon>Paenirhodobacter</taxon>
    </lineage>
</organism>
<sequence>MMRMAAFSFSNTISLLKGEGTRAKAMRASVWVILTVVFSNGVRLLSNMILTRLLFPEAFGLMALVQIFITGLQTFSDVGIRISIIQNKRGDDPDFLNTAWTLQIIRGVLLWVAACVLAWPASVIYGQPQLMLLLPVTALSLVLAGMMPTRVATANRHLNLGRLTMVGLTVQLVTVVSTALLAWWWHSVWALAVSALIAAAVNNTLSRHLLPGEPNRLRLERDSVREIIGFGKFVFLSTISTFLITTSDRAILGAYFDVDKIGIYTVGLLIGTLPNLVVSTLSNKVLLPLYRMKPTTENAGNRRKLFRARRIIAMIAVLVSAILAFIGPWLIGLLYDPRYALAGPMVTLFTLSYTAANAVVNSEDVLLANGDSRRYFIHQASVAALQICFTFLGIHYFGLLGAILAPGLAKLVTYPIRAAMTARYGALDLRADMLFMLVGGTLTGFACFLHWPELRQLLP</sequence>
<dbReference type="Proteomes" id="UP000285710">
    <property type="component" value="Unassembled WGS sequence"/>
</dbReference>